<feature type="domain" description="ABC transporter" evidence="9">
    <location>
        <begin position="2"/>
        <end position="213"/>
    </location>
</feature>
<organism evidence="10 11">
    <name type="scientific">Devosia crocina</name>
    <dbReference type="NCBI Taxonomy" id="429728"/>
    <lineage>
        <taxon>Bacteria</taxon>
        <taxon>Pseudomonadati</taxon>
        <taxon>Pseudomonadota</taxon>
        <taxon>Alphaproteobacteria</taxon>
        <taxon>Hyphomicrobiales</taxon>
        <taxon>Devosiaceae</taxon>
        <taxon>Devosia</taxon>
    </lineage>
</organism>
<dbReference type="OrthoDB" id="9802264at2"/>
<keyword evidence="5" id="KW-0547">Nucleotide-binding</keyword>
<keyword evidence="6 10" id="KW-0067">ATP-binding</keyword>
<dbReference type="InterPro" id="IPR003439">
    <property type="entry name" value="ABC_transporter-like_ATP-bd"/>
</dbReference>
<evidence type="ECO:0000256" key="5">
    <source>
        <dbReference type="ARBA" id="ARBA00022741"/>
    </source>
</evidence>
<accession>A0A1I7MXY5</accession>
<dbReference type="InterPro" id="IPR027417">
    <property type="entry name" value="P-loop_NTPase"/>
</dbReference>
<evidence type="ECO:0000256" key="7">
    <source>
        <dbReference type="ARBA" id="ARBA00022967"/>
    </source>
</evidence>
<evidence type="ECO:0000256" key="3">
    <source>
        <dbReference type="ARBA" id="ARBA00022475"/>
    </source>
</evidence>
<keyword evidence="3" id="KW-1003">Cell membrane</keyword>
<dbReference type="GO" id="GO:0016887">
    <property type="term" value="F:ATP hydrolysis activity"/>
    <property type="evidence" value="ECO:0007669"/>
    <property type="project" value="InterPro"/>
</dbReference>
<dbReference type="PANTHER" id="PTHR42781:SF1">
    <property type="entry name" value="THIAMINE IMPORT ATP-BINDING PROTEIN THIQ"/>
    <property type="match status" value="1"/>
</dbReference>
<protein>
    <submittedName>
        <fullName evidence="10">Thiamine transport system ATP-binding protein</fullName>
    </submittedName>
</protein>
<keyword evidence="7" id="KW-1278">Translocase</keyword>
<keyword evidence="2" id="KW-0813">Transport</keyword>
<dbReference type="RefSeq" id="WP_092419799.1">
    <property type="nucleotide sequence ID" value="NZ_FPCK01000001.1"/>
</dbReference>
<dbReference type="InterPro" id="IPR017871">
    <property type="entry name" value="ABC_transporter-like_CS"/>
</dbReference>
<gene>
    <name evidence="10" type="ORF">SAMN05216456_0241</name>
</gene>
<keyword evidence="11" id="KW-1185">Reference proteome</keyword>
<dbReference type="PROSITE" id="PS50893">
    <property type="entry name" value="ABC_TRANSPORTER_2"/>
    <property type="match status" value="1"/>
</dbReference>
<proteinExistence type="inferred from homology"/>
<dbReference type="STRING" id="429728.SAMN05216456_0241"/>
<keyword evidence="8" id="KW-0472">Membrane</keyword>
<dbReference type="InterPro" id="IPR050093">
    <property type="entry name" value="ABC_SmlMolc_Importer"/>
</dbReference>
<evidence type="ECO:0000313" key="10">
    <source>
        <dbReference type="EMBL" id="SFV27283.1"/>
    </source>
</evidence>
<sequence>MLTADRLHFAYPGATGEYRFSFTANKGAVTAISGASGSGKSTLLDLLAGFLRPQSGSLTLDGEDLLALPPERRPVSLLLQSDNLFDHLSAADNVALGLPKRTAKAEGRSMVGAVLDQVGLSANVDQVASTLSGGQKQRVALARTLLRDRPVLLLDEPFSALDDETRHAIRALVLELTRRQGWHTVLVSHHADDVAALAERRYLLAGGTLEEAG</sequence>
<dbReference type="PANTHER" id="PTHR42781">
    <property type="entry name" value="SPERMIDINE/PUTRESCINE IMPORT ATP-BINDING PROTEIN POTA"/>
    <property type="match status" value="1"/>
</dbReference>
<dbReference type="EMBL" id="FPCK01000001">
    <property type="protein sequence ID" value="SFV27283.1"/>
    <property type="molecule type" value="Genomic_DNA"/>
</dbReference>
<dbReference type="Gene3D" id="3.40.50.300">
    <property type="entry name" value="P-loop containing nucleotide triphosphate hydrolases"/>
    <property type="match status" value="1"/>
</dbReference>
<dbReference type="PROSITE" id="PS00211">
    <property type="entry name" value="ABC_TRANSPORTER_1"/>
    <property type="match status" value="1"/>
</dbReference>
<evidence type="ECO:0000259" key="9">
    <source>
        <dbReference type="PROSITE" id="PS50893"/>
    </source>
</evidence>
<dbReference type="Proteomes" id="UP000199074">
    <property type="component" value="Unassembled WGS sequence"/>
</dbReference>
<evidence type="ECO:0000256" key="4">
    <source>
        <dbReference type="ARBA" id="ARBA00022519"/>
    </source>
</evidence>
<evidence type="ECO:0000256" key="1">
    <source>
        <dbReference type="ARBA" id="ARBA00005417"/>
    </source>
</evidence>
<evidence type="ECO:0000256" key="2">
    <source>
        <dbReference type="ARBA" id="ARBA00022448"/>
    </source>
</evidence>
<evidence type="ECO:0000256" key="8">
    <source>
        <dbReference type="ARBA" id="ARBA00023136"/>
    </source>
</evidence>
<dbReference type="SMART" id="SM00382">
    <property type="entry name" value="AAA"/>
    <property type="match status" value="1"/>
</dbReference>
<comment type="similarity">
    <text evidence="1">Belongs to the ABC transporter superfamily.</text>
</comment>
<evidence type="ECO:0000256" key="6">
    <source>
        <dbReference type="ARBA" id="ARBA00022840"/>
    </source>
</evidence>
<dbReference type="SUPFAM" id="SSF52540">
    <property type="entry name" value="P-loop containing nucleoside triphosphate hydrolases"/>
    <property type="match status" value="1"/>
</dbReference>
<reference evidence="10 11" key="1">
    <citation type="submission" date="2016-10" db="EMBL/GenBank/DDBJ databases">
        <authorList>
            <person name="de Groot N.N."/>
        </authorList>
    </citation>
    <scope>NUCLEOTIDE SEQUENCE [LARGE SCALE GENOMIC DNA]</scope>
    <source>
        <strain evidence="10 11">IPL20</strain>
    </source>
</reference>
<name>A0A1I7MXY5_9HYPH</name>
<evidence type="ECO:0000313" key="11">
    <source>
        <dbReference type="Proteomes" id="UP000199074"/>
    </source>
</evidence>
<dbReference type="GO" id="GO:0005524">
    <property type="term" value="F:ATP binding"/>
    <property type="evidence" value="ECO:0007669"/>
    <property type="project" value="UniProtKB-KW"/>
</dbReference>
<dbReference type="Pfam" id="PF00005">
    <property type="entry name" value="ABC_tran"/>
    <property type="match status" value="1"/>
</dbReference>
<keyword evidence="4" id="KW-0997">Cell inner membrane</keyword>
<dbReference type="InterPro" id="IPR003593">
    <property type="entry name" value="AAA+_ATPase"/>
</dbReference>
<dbReference type="AlphaFoldDB" id="A0A1I7MXY5"/>